<evidence type="ECO:0000313" key="2">
    <source>
        <dbReference type="EMBL" id="KDR08119.1"/>
    </source>
</evidence>
<feature type="region of interest" description="Disordered" evidence="1">
    <location>
        <begin position="1"/>
        <end position="26"/>
    </location>
</feature>
<dbReference type="Proteomes" id="UP000027135">
    <property type="component" value="Unassembled WGS sequence"/>
</dbReference>
<dbReference type="InParanoid" id="A0A067QUY7"/>
<sequence length="95" mass="10944">MKRRCNISNNSGRATKTKKDRDTTKDNLYADLQVPTISNNGSTMTMTMLNKVNPSSPSKQHLQSDNYFQQQPHRTTNDYFMSGHFQPNSFERAEI</sequence>
<keyword evidence="3" id="KW-1185">Reference proteome</keyword>
<name>A0A067QUY7_ZOONE</name>
<gene>
    <name evidence="2" type="ORF">L798_01652</name>
</gene>
<organism evidence="2 3">
    <name type="scientific">Zootermopsis nevadensis</name>
    <name type="common">Dampwood termite</name>
    <dbReference type="NCBI Taxonomy" id="136037"/>
    <lineage>
        <taxon>Eukaryota</taxon>
        <taxon>Metazoa</taxon>
        <taxon>Ecdysozoa</taxon>
        <taxon>Arthropoda</taxon>
        <taxon>Hexapoda</taxon>
        <taxon>Insecta</taxon>
        <taxon>Pterygota</taxon>
        <taxon>Neoptera</taxon>
        <taxon>Polyneoptera</taxon>
        <taxon>Dictyoptera</taxon>
        <taxon>Blattodea</taxon>
        <taxon>Blattoidea</taxon>
        <taxon>Termitoidae</taxon>
        <taxon>Termopsidae</taxon>
        <taxon>Zootermopsis</taxon>
    </lineage>
</organism>
<dbReference type="EMBL" id="KK853366">
    <property type="protein sequence ID" value="KDR08119.1"/>
    <property type="molecule type" value="Genomic_DNA"/>
</dbReference>
<protein>
    <submittedName>
        <fullName evidence="2">Uncharacterized protein</fullName>
    </submittedName>
</protein>
<evidence type="ECO:0000313" key="3">
    <source>
        <dbReference type="Proteomes" id="UP000027135"/>
    </source>
</evidence>
<reference evidence="2 3" key="1">
    <citation type="journal article" date="2014" name="Nat. Commun.">
        <title>Molecular traces of alternative social organization in a termite genome.</title>
        <authorList>
            <person name="Terrapon N."/>
            <person name="Li C."/>
            <person name="Robertson H.M."/>
            <person name="Ji L."/>
            <person name="Meng X."/>
            <person name="Booth W."/>
            <person name="Chen Z."/>
            <person name="Childers C.P."/>
            <person name="Glastad K.M."/>
            <person name="Gokhale K."/>
            <person name="Gowin J."/>
            <person name="Gronenberg W."/>
            <person name="Hermansen R.A."/>
            <person name="Hu H."/>
            <person name="Hunt B.G."/>
            <person name="Huylmans A.K."/>
            <person name="Khalil S.M."/>
            <person name="Mitchell R.D."/>
            <person name="Munoz-Torres M.C."/>
            <person name="Mustard J.A."/>
            <person name="Pan H."/>
            <person name="Reese J.T."/>
            <person name="Scharf M.E."/>
            <person name="Sun F."/>
            <person name="Vogel H."/>
            <person name="Xiao J."/>
            <person name="Yang W."/>
            <person name="Yang Z."/>
            <person name="Yang Z."/>
            <person name="Zhou J."/>
            <person name="Zhu J."/>
            <person name="Brent C.S."/>
            <person name="Elsik C.G."/>
            <person name="Goodisman M.A."/>
            <person name="Liberles D.A."/>
            <person name="Roe R.M."/>
            <person name="Vargo E.L."/>
            <person name="Vilcinskas A."/>
            <person name="Wang J."/>
            <person name="Bornberg-Bauer E."/>
            <person name="Korb J."/>
            <person name="Zhang G."/>
            <person name="Liebig J."/>
        </authorList>
    </citation>
    <scope>NUCLEOTIDE SEQUENCE [LARGE SCALE GENOMIC DNA]</scope>
    <source>
        <tissue evidence="2">Whole organism</tissue>
    </source>
</reference>
<proteinExistence type="predicted"/>
<evidence type="ECO:0000256" key="1">
    <source>
        <dbReference type="SAM" id="MobiDB-lite"/>
    </source>
</evidence>
<dbReference type="AlphaFoldDB" id="A0A067QUY7"/>
<feature type="compositionally biased region" description="Polar residues" evidence="1">
    <location>
        <begin position="1"/>
        <end position="14"/>
    </location>
</feature>
<accession>A0A067QUY7</accession>